<reference evidence="1 2" key="1">
    <citation type="submission" date="2019-05" db="EMBL/GenBank/DDBJ databases">
        <title>Mikania micrantha, genome provides insights into the molecular mechanism of rapid growth.</title>
        <authorList>
            <person name="Liu B."/>
        </authorList>
    </citation>
    <scope>NUCLEOTIDE SEQUENCE [LARGE SCALE GENOMIC DNA]</scope>
    <source>
        <strain evidence="1">NLD-2019</strain>
        <tissue evidence="1">Leaf</tissue>
    </source>
</reference>
<accession>A0A5N6LZF1</accession>
<dbReference type="AlphaFoldDB" id="A0A5N6LZF1"/>
<gene>
    <name evidence="1" type="ORF">E3N88_34762</name>
</gene>
<sequence length="195" mass="22070">MIFFLQRRRRVGVLAMIGASSGSHSNERNIERKGNATLFLRDFYGLMHDSGTHLKISQMVRAMSRLVITTTTSIIIIAANRLAKWVSCTKIKALALVITVEIQRTKVRLQKEIPRPQLNIKFSPTTSIPLITHEWEHIRVVVSMVKPNRKGVLILAVITTGGIHKDKLKFKIQKSSSSYGCRYVFILPWNISSST</sequence>
<evidence type="ECO:0000313" key="1">
    <source>
        <dbReference type="EMBL" id="KAD3066882.1"/>
    </source>
</evidence>
<name>A0A5N6LZF1_9ASTR</name>
<comment type="caution">
    <text evidence="1">The sequence shown here is derived from an EMBL/GenBank/DDBJ whole genome shotgun (WGS) entry which is preliminary data.</text>
</comment>
<dbReference type="EMBL" id="SZYD01000017">
    <property type="protein sequence ID" value="KAD3066882.1"/>
    <property type="molecule type" value="Genomic_DNA"/>
</dbReference>
<keyword evidence="2" id="KW-1185">Reference proteome</keyword>
<proteinExistence type="predicted"/>
<protein>
    <submittedName>
        <fullName evidence="1">Uncharacterized protein</fullName>
    </submittedName>
</protein>
<organism evidence="1 2">
    <name type="scientific">Mikania micrantha</name>
    <name type="common">bitter vine</name>
    <dbReference type="NCBI Taxonomy" id="192012"/>
    <lineage>
        <taxon>Eukaryota</taxon>
        <taxon>Viridiplantae</taxon>
        <taxon>Streptophyta</taxon>
        <taxon>Embryophyta</taxon>
        <taxon>Tracheophyta</taxon>
        <taxon>Spermatophyta</taxon>
        <taxon>Magnoliopsida</taxon>
        <taxon>eudicotyledons</taxon>
        <taxon>Gunneridae</taxon>
        <taxon>Pentapetalae</taxon>
        <taxon>asterids</taxon>
        <taxon>campanulids</taxon>
        <taxon>Asterales</taxon>
        <taxon>Asteraceae</taxon>
        <taxon>Asteroideae</taxon>
        <taxon>Heliantheae alliance</taxon>
        <taxon>Eupatorieae</taxon>
        <taxon>Mikania</taxon>
    </lineage>
</organism>
<evidence type="ECO:0000313" key="2">
    <source>
        <dbReference type="Proteomes" id="UP000326396"/>
    </source>
</evidence>
<dbReference type="Proteomes" id="UP000326396">
    <property type="component" value="Linkage Group LG7"/>
</dbReference>